<evidence type="ECO:0000313" key="7">
    <source>
        <dbReference type="EMBL" id="KAK8407586.1"/>
    </source>
</evidence>
<dbReference type="EMBL" id="JARAKH010000001">
    <property type="protein sequence ID" value="KAK8407586.1"/>
    <property type="molecule type" value="Genomic_DNA"/>
</dbReference>
<dbReference type="InterPro" id="IPR050869">
    <property type="entry name" value="H3K4_H4K5_MeTrfase"/>
</dbReference>
<dbReference type="SUPFAM" id="SSF82199">
    <property type="entry name" value="SET domain"/>
    <property type="match status" value="1"/>
</dbReference>
<dbReference type="Gene3D" id="1.25.40.970">
    <property type="match status" value="1"/>
</dbReference>
<keyword evidence="2 4" id="KW-0863">Zinc-finger</keyword>
<evidence type="ECO:0000256" key="2">
    <source>
        <dbReference type="ARBA" id="ARBA00022771"/>
    </source>
</evidence>
<reference evidence="7 8" key="1">
    <citation type="submission" date="2023-03" db="EMBL/GenBank/DDBJ databases">
        <title>High-quality genome of Scylla paramamosain provides insights in environmental adaptation.</title>
        <authorList>
            <person name="Zhang L."/>
        </authorList>
    </citation>
    <scope>NUCLEOTIDE SEQUENCE [LARGE SCALE GENOMIC DNA]</scope>
    <source>
        <strain evidence="7">LZ_2023a</strain>
        <tissue evidence="7">Muscle</tissue>
    </source>
</reference>
<name>A0AAW0V7M9_SCYPA</name>
<sequence length="572" mass="65987">MRDCSRVFGSRVYLEPKTPRPVKKGDVILTSMPFAHAFSCNYLSMYCDACAVPLRERILQPCGGCRVVWYCSDECREDSQTWHRLECLVLKRRKHNPPNSFVRLLARVIFRLREGGDRYVEKYCEKGARRFRDLMNHYADLKTCEDMKPEIDKTLTELRHYIGERNLPNDSDLLGIFGRTLVNCFSFMDKNLLSIGCAVYLAASIFDNNCTPNCFVTFSGLKVEVRSLINMPDLDLAKCYISYTDVISTSAARREVLYKGWFFLCECKTCLDEERAKYENSIKCEISNCQGIVSLPEASDTVQQIKLKIKAAREREEKRREKEKEGEGRRKWRREEGKKYSGDEGKEKTKDKEVNGEERNEVEAPRCSVCGWTPSSEKLKQYWNTVAFTKKQLKAMDQNNLNIEYCLQTLEKLTNFSPRNAWKVKILDLSFNAAILNSCWSLALKYGEENLDGMRFYYSDNSPVLSLFLFNLGKAKIYLKEFREGLHILEEAELFLTTGLGTSHPLVEELHQLTLLANEDREICLERWSTATKKDEKRQLHQVHSSGDEALAKIFATLNQISHSSPQNLSGV</sequence>
<evidence type="ECO:0000256" key="4">
    <source>
        <dbReference type="PROSITE-ProRule" id="PRU00134"/>
    </source>
</evidence>
<dbReference type="GO" id="GO:0005634">
    <property type="term" value="C:nucleus"/>
    <property type="evidence" value="ECO:0007669"/>
    <property type="project" value="TreeGrafter"/>
</dbReference>
<evidence type="ECO:0000256" key="1">
    <source>
        <dbReference type="ARBA" id="ARBA00022723"/>
    </source>
</evidence>
<evidence type="ECO:0000259" key="6">
    <source>
        <dbReference type="PROSITE" id="PS50865"/>
    </source>
</evidence>
<dbReference type="PANTHER" id="PTHR12197">
    <property type="entry name" value="HISTONE-LYSINE N-METHYLTRANSFERASE SMYD"/>
    <property type="match status" value="1"/>
</dbReference>
<keyword evidence="8" id="KW-1185">Reference proteome</keyword>
<dbReference type="Gene3D" id="2.170.270.10">
    <property type="entry name" value="SET domain"/>
    <property type="match status" value="1"/>
</dbReference>
<comment type="caution">
    <text evidence="7">The sequence shown here is derived from an EMBL/GenBank/DDBJ whole genome shotgun (WGS) entry which is preliminary data.</text>
</comment>
<dbReference type="PROSITE" id="PS01360">
    <property type="entry name" value="ZF_MYND_1"/>
    <property type="match status" value="1"/>
</dbReference>
<evidence type="ECO:0000256" key="3">
    <source>
        <dbReference type="ARBA" id="ARBA00022833"/>
    </source>
</evidence>
<gene>
    <name evidence="7" type="ORF">O3P69_002266</name>
</gene>
<organism evidence="7 8">
    <name type="scientific">Scylla paramamosain</name>
    <name type="common">Mud crab</name>
    <dbReference type="NCBI Taxonomy" id="85552"/>
    <lineage>
        <taxon>Eukaryota</taxon>
        <taxon>Metazoa</taxon>
        <taxon>Ecdysozoa</taxon>
        <taxon>Arthropoda</taxon>
        <taxon>Crustacea</taxon>
        <taxon>Multicrustacea</taxon>
        <taxon>Malacostraca</taxon>
        <taxon>Eumalacostraca</taxon>
        <taxon>Eucarida</taxon>
        <taxon>Decapoda</taxon>
        <taxon>Pleocyemata</taxon>
        <taxon>Brachyura</taxon>
        <taxon>Eubrachyura</taxon>
        <taxon>Portunoidea</taxon>
        <taxon>Portunidae</taxon>
        <taxon>Portuninae</taxon>
        <taxon>Scylla</taxon>
    </lineage>
</organism>
<keyword evidence="3" id="KW-0862">Zinc</keyword>
<dbReference type="Gene3D" id="6.10.140.2220">
    <property type="match status" value="1"/>
</dbReference>
<accession>A0AAW0V7M9</accession>
<dbReference type="AlphaFoldDB" id="A0AAW0V7M9"/>
<dbReference type="GO" id="GO:0008270">
    <property type="term" value="F:zinc ion binding"/>
    <property type="evidence" value="ECO:0007669"/>
    <property type="project" value="UniProtKB-KW"/>
</dbReference>
<dbReference type="Gene3D" id="1.25.40.10">
    <property type="entry name" value="Tetratricopeptide repeat domain"/>
    <property type="match status" value="1"/>
</dbReference>
<dbReference type="PANTHER" id="PTHR12197:SF251">
    <property type="entry name" value="EG:BACR7C10.4 PROTEIN"/>
    <property type="match status" value="1"/>
</dbReference>
<protein>
    <recommendedName>
        <fullName evidence="6">MYND-type domain-containing protein</fullName>
    </recommendedName>
</protein>
<keyword evidence="1" id="KW-0479">Metal-binding</keyword>
<dbReference type="PROSITE" id="PS50865">
    <property type="entry name" value="ZF_MYND_2"/>
    <property type="match status" value="1"/>
</dbReference>
<dbReference type="SUPFAM" id="SSF144232">
    <property type="entry name" value="HIT/MYND zinc finger-like"/>
    <property type="match status" value="1"/>
</dbReference>
<dbReference type="Gene3D" id="1.10.220.160">
    <property type="match status" value="1"/>
</dbReference>
<evidence type="ECO:0000256" key="5">
    <source>
        <dbReference type="SAM" id="MobiDB-lite"/>
    </source>
</evidence>
<feature type="region of interest" description="Disordered" evidence="5">
    <location>
        <begin position="316"/>
        <end position="359"/>
    </location>
</feature>
<proteinExistence type="predicted"/>
<dbReference type="InterPro" id="IPR046341">
    <property type="entry name" value="SET_dom_sf"/>
</dbReference>
<dbReference type="Pfam" id="PF01753">
    <property type="entry name" value="zf-MYND"/>
    <property type="match status" value="1"/>
</dbReference>
<dbReference type="InterPro" id="IPR002893">
    <property type="entry name" value="Znf_MYND"/>
</dbReference>
<dbReference type="InterPro" id="IPR011990">
    <property type="entry name" value="TPR-like_helical_dom_sf"/>
</dbReference>
<evidence type="ECO:0000313" key="8">
    <source>
        <dbReference type="Proteomes" id="UP001487740"/>
    </source>
</evidence>
<dbReference type="Proteomes" id="UP001487740">
    <property type="component" value="Unassembled WGS sequence"/>
</dbReference>
<feature type="domain" description="MYND-type" evidence="6">
    <location>
        <begin position="47"/>
        <end position="87"/>
    </location>
</feature>